<evidence type="ECO:0000313" key="7">
    <source>
        <dbReference type="Proteomes" id="UP000886607"/>
    </source>
</evidence>
<dbReference type="SUPFAM" id="SSF55729">
    <property type="entry name" value="Acyl-CoA N-acyltransferases (Nat)"/>
    <property type="match status" value="1"/>
</dbReference>
<dbReference type="CDD" id="cd04301">
    <property type="entry name" value="NAT_SF"/>
    <property type="match status" value="1"/>
</dbReference>
<keyword evidence="2" id="KW-0012">Acyltransferase</keyword>
<comment type="caution">
    <text evidence="5">The sequence shown here is derived from an EMBL/GenBank/DDBJ whole genome shotgun (WGS) entry which is preliminary data.</text>
</comment>
<feature type="domain" description="N-acetyltransferase" evidence="3">
    <location>
        <begin position="6"/>
        <end position="95"/>
    </location>
</feature>
<dbReference type="Pfam" id="PF00583">
    <property type="entry name" value="Acetyltransf_1"/>
    <property type="match status" value="1"/>
</dbReference>
<dbReference type="RefSeq" id="WP_234753357.1">
    <property type="nucleotide sequence ID" value="NZ_BKBO01000006.1"/>
</dbReference>
<organism evidence="5 6">
    <name type="scientific">Tetragenococcus koreensis</name>
    <dbReference type="NCBI Taxonomy" id="290335"/>
    <lineage>
        <taxon>Bacteria</taxon>
        <taxon>Bacillati</taxon>
        <taxon>Bacillota</taxon>
        <taxon>Bacilli</taxon>
        <taxon>Lactobacillales</taxon>
        <taxon>Enterococcaceae</taxon>
        <taxon>Tetragenococcus</taxon>
    </lineage>
</organism>
<dbReference type="GO" id="GO:0008080">
    <property type="term" value="F:N-acetyltransferase activity"/>
    <property type="evidence" value="ECO:0007669"/>
    <property type="project" value="InterPro"/>
</dbReference>
<proteinExistence type="predicted"/>
<reference evidence="5" key="2">
    <citation type="journal article" date="2020" name="Int. Dairy J.">
        <title>Lactic acid bacterial diversity in Brie cheese focusing on salt concentration and pH of isolation medium and characterisation of halophilic and alkaliphilic lactic acid bacterial isolates.</title>
        <authorList>
            <person name="Unno R."/>
            <person name="Matsutani M."/>
            <person name="Suzuki T."/>
            <person name="Kodama K."/>
            <person name="Matsushita H."/>
            <person name="Yamasato K."/>
            <person name="Koizumi Y."/>
            <person name="Ishikawa M."/>
        </authorList>
    </citation>
    <scope>NUCLEOTIDE SEQUENCE</scope>
    <source>
        <strain evidence="5">7C1</strain>
        <strain evidence="4">8C4</strain>
    </source>
</reference>
<dbReference type="GO" id="GO:0005737">
    <property type="term" value="C:cytoplasm"/>
    <property type="evidence" value="ECO:0007669"/>
    <property type="project" value="TreeGrafter"/>
</dbReference>
<evidence type="ECO:0000313" key="6">
    <source>
        <dbReference type="Proteomes" id="UP000886597"/>
    </source>
</evidence>
<evidence type="ECO:0000313" key="4">
    <source>
        <dbReference type="EMBL" id="GEQ48719.1"/>
    </source>
</evidence>
<gene>
    <name evidence="4" type="ORF">TK11N_05710</name>
    <name evidence="5" type="ORF">TK2N_05430</name>
</gene>
<name>A0AAN4RJH8_9ENTE</name>
<dbReference type="EMBL" id="BKBQ01000006">
    <property type="protein sequence ID" value="GEQ53699.1"/>
    <property type="molecule type" value="Genomic_DNA"/>
</dbReference>
<dbReference type="Gene3D" id="3.40.630.30">
    <property type="match status" value="1"/>
</dbReference>
<keyword evidence="1" id="KW-0808">Transferase</keyword>
<evidence type="ECO:0000256" key="2">
    <source>
        <dbReference type="ARBA" id="ARBA00023315"/>
    </source>
</evidence>
<dbReference type="PANTHER" id="PTHR43626:SF4">
    <property type="entry name" value="GCN5-RELATED N-ACETYLTRANSFERASE 2, CHLOROPLASTIC"/>
    <property type="match status" value="1"/>
</dbReference>
<dbReference type="PANTHER" id="PTHR43626">
    <property type="entry name" value="ACYL-COA N-ACYLTRANSFERASE"/>
    <property type="match status" value="1"/>
</dbReference>
<evidence type="ECO:0000313" key="5">
    <source>
        <dbReference type="EMBL" id="GEQ53699.1"/>
    </source>
</evidence>
<dbReference type="EMBL" id="BKBO01000006">
    <property type="protein sequence ID" value="GEQ48719.1"/>
    <property type="molecule type" value="Genomic_DNA"/>
</dbReference>
<evidence type="ECO:0000256" key="1">
    <source>
        <dbReference type="ARBA" id="ARBA00022679"/>
    </source>
</evidence>
<dbReference type="InterPro" id="IPR045039">
    <property type="entry name" value="NSI-like"/>
</dbReference>
<dbReference type="PROSITE" id="PS51186">
    <property type="entry name" value="GNAT"/>
    <property type="match status" value="1"/>
</dbReference>
<sequence length="95" mass="10528">MEQIKIDYKSPEPQDYIDLRLAGSLSSKSWEGAKVGLENSLFSVSLWEQDSLVGFGRIIGDKGTVYQIVDVVVDPAYQGNGLGKKIMNELVSYLE</sequence>
<dbReference type="Proteomes" id="UP000886597">
    <property type="component" value="Unassembled WGS sequence"/>
</dbReference>
<accession>A0AAN4RJH8</accession>
<dbReference type="AlphaFoldDB" id="A0AAN4RJH8"/>
<dbReference type="InterPro" id="IPR000182">
    <property type="entry name" value="GNAT_dom"/>
</dbReference>
<evidence type="ECO:0000259" key="3">
    <source>
        <dbReference type="PROSITE" id="PS51186"/>
    </source>
</evidence>
<dbReference type="Proteomes" id="UP000886607">
    <property type="component" value="Unassembled WGS sequence"/>
</dbReference>
<keyword evidence="7" id="KW-1185">Reference proteome</keyword>
<protein>
    <recommendedName>
        <fullName evidence="3">N-acetyltransferase domain-containing protein</fullName>
    </recommendedName>
</protein>
<reference evidence="5" key="1">
    <citation type="submission" date="2019-08" db="EMBL/GenBank/DDBJ databases">
        <authorList>
            <person name="Ishikawa M."/>
            <person name="Suzuki T."/>
            <person name="Matsutani M."/>
        </authorList>
    </citation>
    <scope>NUCLEOTIDE SEQUENCE</scope>
    <source>
        <strain evidence="5">7C1</strain>
        <strain evidence="4">8C4</strain>
    </source>
</reference>
<dbReference type="InterPro" id="IPR016181">
    <property type="entry name" value="Acyl_CoA_acyltransferase"/>
</dbReference>